<name>A0AAN9GGF0_9CAEN</name>
<organism evidence="2 3">
    <name type="scientific">Littorina saxatilis</name>
    <dbReference type="NCBI Taxonomy" id="31220"/>
    <lineage>
        <taxon>Eukaryota</taxon>
        <taxon>Metazoa</taxon>
        <taxon>Spiralia</taxon>
        <taxon>Lophotrochozoa</taxon>
        <taxon>Mollusca</taxon>
        <taxon>Gastropoda</taxon>
        <taxon>Caenogastropoda</taxon>
        <taxon>Littorinimorpha</taxon>
        <taxon>Littorinoidea</taxon>
        <taxon>Littorinidae</taxon>
        <taxon>Littorina</taxon>
    </lineage>
</organism>
<sequence length="445" mass="48755">MSSGSDKETRMAATVQSHVIPIIDDAGLGGDAEIYDNMMRLTPAATPTPGQEMETYRCPVSTPANFVHPYNTQVRRTKPVPVSLEIALTPRSPGMRSAGGKPPRPGGATPRSQVQKSVGGKGVGRVGGPGSIRLTSGLTRGIGMRPAGPLNSRSLDYYYVDKAEEYREATETNTFWLRALCSQPVTEILDKYRRRSDFRRNRFILTKTCSTPGERSLLRAWDRNAPRVLQRLPARGYLPCAETQSLRPPHSKVPSAIAPSRPYHSEPFKRDTISHGYASDDDGDVTGDDITPADGFLVSDEVSIITPGYSMRQHSSSNKSAASSKRCGHSPERDSPEHDAKGNAYPVKPTYDISDHFQVTLPSVRDTKCTQERIGSPQKRNTMPFGNSERRHNLRDVRPDVTQPELNEVSRESTASRGGVSNSTTQPVIPRSTTMETVLPAIGRA</sequence>
<keyword evidence="3" id="KW-1185">Reference proteome</keyword>
<feature type="region of interest" description="Disordered" evidence="1">
    <location>
        <begin position="308"/>
        <end position="445"/>
    </location>
</feature>
<gene>
    <name evidence="2" type="ORF">V1264_015149</name>
</gene>
<accession>A0AAN9GGF0</accession>
<dbReference type="Proteomes" id="UP001374579">
    <property type="component" value="Unassembled WGS sequence"/>
</dbReference>
<dbReference type="AlphaFoldDB" id="A0AAN9GGF0"/>
<feature type="region of interest" description="Disordered" evidence="1">
    <location>
        <begin position="241"/>
        <end position="292"/>
    </location>
</feature>
<feature type="region of interest" description="Disordered" evidence="1">
    <location>
        <begin position="88"/>
        <end position="132"/>
    </location>
</feature>
<comment type="caution">
    <text evidence="2">The sequence shown here is derived from an EMBL/GenBank/DDBJ whole genome shotgun (WGS) entry which is preliminary data.</text>
</comment>
<reference evidence="2 3" key="1">
    <citation type="submission" date="2024-02" db="EMBL/GenBank/DDBJ databases">
        <title>Chromosome-scale genome assembly of the rough periwinkle Littorina saxatilis.</title>
        <authorList>
            <person name="De Jode A."/>
            <person name="Faria R."/>
            <person name="Formenti G."/>
            <person name="Sims Y."/>
            <person name="Smith T.P."/>
            <person name="Tracey A."/>
            <person name="Wood J.M.D."/>
            <person name="Zagrodzka Z.B."/>
            <person name="Johannesson K."/>
            <person name="Butlin R.K."/>
            <person name="Leder E.H."/>
        </authorList>
    </citation>
    <scope>NUCLEOTIDE SEQUENCE [LARGE SCALE GENOMIC DNA]</scope>
    <source>
        <strain evidence="2">Snail1</strain>
        <tissue evidence="2">Muscle</tissue>
    </source>
</reference>
<dbReference type="EMBL" id="JBAMIC010000004">
    <property type="protein sequence ID" value="KAK7107191.1"/>
    <property type="molecule type" value="Genomic_DNA"/>
</dbReference>
<feature type="compositionally biased region" description="Polar residues" evidence="1">
    <location>
        <begin position="412"/>
        <end position="436"/>
    </location>
</feature>
<feature type="compositionally biased region" description="Basic and acidic residues" evidence="1">
    <location>
        <begin position="388"/>
        <end position="399"/>
    </location>
</feature>
<evidence type="ECO:0000313" key="2">
    <source>
        <dbReference type="EMBL" id="KAK7107191.1"/>
    </source>
</evidence>
<protein>
    <submittedName>
        <fullName evidence="2">Uncharacterized protein</fullName>
    </submittedName>
</protein>
<feature type="compositionally biased region" description="Basic and acidic residues" evidence="1">
    <location>
        <begin position="263"/>
        <end position="273"/>
    </location>
</feature>
<evidence type="ECO:0000256" key="1">
    <source>
        <dbReference type="SAM" id="MobiDB-lite"/>
    </source>
</evidence>
<feature type="compositionally biased region" description="Low complexity" evidence="1">
    <location>
        <begin position="315"/>
        <end position="325"/>
    </location>
</feature>
<feature type="compositionally biased region" description="Basic and acidic residues" evidence="1">
    <location>
        <begin position="329"/>
        <end position="341"/>
    </location>
</feature>
<feature type="compositionally biased region" description="Gly residues" evidence="1">
    <location>
        <begin position="119"/>
        <end position="130"/>
    </location>
</feature>
<evidence type="ECO:0000313" key="3">
    <source>
        <dbReference type="Proteomes" id="UP001374579"/>
    </source>
</evidence>
<proteinExistence type="predicted"/>